<dbReference type="PANTHER" id="PTHR18921">
    <property type="entry name" value="MYOSIN HEAVY CHAIN - RELATED"/>
    <property type="match status" value="1"/>
</dbReference>
<comment type="subcellular location">
    <subcellularLocation>
        <location evidence="1">Golgi apparatus</location>
    </subcellularLocation>
</comment>
<feature type="region of interest" description="Disordered" evidence="5">
    <location>
        <begin position="600"/>
        <end position="650"/>
    </location>
</feature>
<feature type="coiled-coil region" evidence="4">
    <location>
        <begin position="652"/>
        <end position="772"/>
    </location>
</feature>
<evidence type="ECO:0000256" key="2">
    <source>
        <dbReference type="ARBA" id="ARBA00023034"/>
    </source>
</evidence>
<dbReference type="InterPro" id="IPR019459">
    <property type="entry name" value="GRAB"/>
</dbReference>
<feature type="compositionally biased region" description="Basic and acidic residues" evidence="5">
    <location>
        <begin position="634"/>
        <end position="650"/>
    </location>
</feature>
<feature type="coiled-coil region" evidence="4">
    <location>
        <begin position="1114"/>
        <end position="1148"/>
    </location>
</feature>
<protein>
    <recommendedName>
        <fullName evidence="10">GRIP domain-containing protein</fullName>
    </recommendedName>
</protein>
<comment type="caution">
    <text evidence="8">The sequence shown here is derived from an EMBL/GenBank/DDBJ whole genome shotgun (WGS) entry which is preliminary data.</text>
</comment>
<feature type="domain" description="FCP1 homology" evidence="7">
    <location>
        <begin position="1735"/>
        <end position="1926"/>
    </location>
</feature>
<gene>
    <name evidence="8" type="ORF">BASA50_003925</name>
</gene>
<dbReference type="InterPro" id="IPR023214">
    <property type="entry name" value="HAD_sf"/>
</dbReference>
<dbReference type="Proteomes" id="UP001648503">
    <property type="component" value="Unassembled WGS sequence"/>
</dbReference>
<keyword evidence="3 4" id="KW-0175">Coiled coil</keyword>
<evidence type="ECO:0000259" key="6">
    <source>
        <dbReference type="PROSITE" id="PS50913"/>
    </source>
</evidence>
<feature type="coiled-coil region" evidence="4">
    <location>
        <begin position="342"/>
        <end position="401"/>
    </location>
</feature>
<sequence length="2031" mass="227010">MSWFNSVDPTKLAGSIGSLASKIQTIAESTLQQEGFNQSDGVHSQKDGGEGATNSIKYHNNDSNDGNDGNDGSDIIKEPDGEMSKEYIKEAVMEYTQEDDTARLPAYAHAHAHAHAHNNAHNNACSSPTRDNADQTSSSMSNLKSQPNQPSQETYNQVETFPQSDQPNQPLDRPHQVQTTHSSSSAETGPPSSAAHVSESEARIQLLHEKLLKAAAYIKRLNEENRDLSAKISEFEQVSVNSNPLHADNLTTDHSEVAQRELQSSDDSQVIKEELIMVRLQVKELDDTLAITRTQCEELRVELNKSQENAALVQNNHANALLSEHSQTQALEIEVDQVRTLLAETVDDNKRLQTEIMALEQTNREFILQRQEESMDYEARIKHAADRMIQLETQNDLLEKSIEATHLQSNEKYESIIAQMQKELDSMRLPTETLSFPSENSDTLVSEAPILDASDDIEKHPSPISRTKSPQPPLHSKEVNVAHKATSLDIPITLVETRNSLDLAEFGLLKTKLSETIRLHEEQTQQWEDEISDMKADLDAAEATRILLEQRLKDADQKLSATSDSNSTAHSKMLSNDPSDGTPAHVSSSTEILHAVGANAQETEGWGDENGWGEFKDDPAMENYSNNYVGENDPDSHHSPSSKDRFDSESRINALQVQLQDAIEARDNLQTIISTHEASRASFVNMNIEEIDELRAERDRLLEQLEVACLQYTNFERESEAHKAKMEINLEALKDTHEIALLEGTQHRASLEKELEDAYEKLNAVHLQLQESTLALNDIREQNKEKSLQEKTIFESSDSTQEHESIVAQLNLQISDLKDHLESLTVSSKAREDEITGRLATVKALAAEKIKRLMSENQRLSSTMTDPTASTTFRKGSPTLNSAVSPVSEVDAAAFTALQQSFEETQEQHSIQLQRATLLSTQIEAEQARSSQLQSSIHSLQELGEKDGQHIKALQATISELKKTMSDNKIQHQAEMADAVALAEARVVQIKSDLDTSLLQLSSHVENVSALEHQITMLHQQVHTLEQQLKDQVLTIQALNDKNDMQIADFELATEQQVAYHKEELSELTASMHKQAKEDALALQRAIQERDDAISSLAPNSELQLSIASKDMELQQQAARTIELENQVQELQLQILNQNQTLAEMKNGPSQLGDPEWLEALIQVLLMARTAHSGLNLDAAAPALMHDSISLQLRESLSSIWEYIAELRDSLDSQYKLLNDTTTQFEQERSELQHSIVQHQERASELSNQVDQVQPMLVQQQALAQQLADENEQLYGERTLLMDKLTSMKNAIGPKLQAEMDECHRLRGDLAAAQEHSTSLQVQIQSLTDAIHLAENDSTTALTDTSRLQSELTEARDHAERQQTELERLRQFLVELEDSQTQDTLTMQTKIEEYRCQVESLEKEQEQWVQAADETRTARHQADAATAEAREELALMVQKVDTLTAKVEQGQISQINLQRVLEQFEASKDSEITFAVDAVTRKLMEANAAIDGFRERADRAETQLAELTIQLKSGSNMEKDLQERNALVGKLRHDLVQVQTHLAEAMRRMRNGGADASVDRKLIANLLVSLLSSPRGDSKRFEILGLIANILRFENDEKVKVGLLRRHPDMSDGSVKPHTETVMGASETFMDMWIGFLVNESNSKSGTAQSPNQQDSSISPLLQSTLSPRLSVSSERGQPLIPHPLSTGTGFGSSTPSLSIPSSPLTPTASSTGNVSVAAAPTPPPAATSIFSNIFGRGRILLVFDLNGTLLERLKGKQVKQREGLSRFLPSSADFHFRGSRCYLRPYFDALLDFLAQNKQITFAVWTSAQRENAIGLTKFAFGDLDPQVNFIWDRTYCDHAPMGQTSHATIKDLSRIWNSNSTNPDGIWSEKNTILVDDSPHKFRESPQNALQIPTFTFETRKLPKLVNPTNDTALVSLMLWLKLLPFRKSDDIRDIINEFPLFSMGSDLHTNIGCHNVDQTANPGVNQSTLLHQHETQSEVVESPVHTIKADPECMICLPECDPHRIEGLLNSLPKLNKPRAWQTERFRW</sequence>
<dbReference type="InterPro" id="IPR036412">
    <property type="entry name" value="HAD-like_sf"/>
</dbReference>
<evidence type="ECO:0000256" key="4">
    <source>
        <dbReference type="SAM" id="Coils"/>
    </source>
</evidence>
<feature type="coiled-coil region" evidence="4">
    <location>
        <begin position="1476"/>
        <end position="1517"/>
    </location>
</feature>
<evidence type="ECO:0000256" key="1">
    <source>
        <dbReference type="ARBA" id="ARBA00004555"/>
    </source>
</evidence>
<name>A0ABQ8FJS1_9FUNG</name>
<organism evidence="8 9">
    <name type="scientific">Batrachochytrium salamandrivorans</name>
    <dbReference type="NCBI Taxonomy" id="1357716"/>
    <lineage>
        <taxon>Eukaryota</taxon>
        <taxon>Fungi</taxon>
        <taxon>Fungi incertae sedis</taxon>
        <taxon>Chytridiomycota</taxon>
        <taxon>Chytridiomycota incertae sedis</taxon>
        <taxon>Chytridiomycetes</taxon>
        <taxon>Rhizophydiales</taxon>
        <taxon>Rhizophydiales incertae sedis</taxon>
        <taxon>Batrachochytrium</taxon>
    </lineage>
</organism>
<dbReference type="InterPro" id="IPR000237">
    <property type="entry name" value="GRIP_dom"/>
</dbReference>
<feature type="region of interest" description="Disordered" evidence="5">
    <location>
        <begin position="111"/>
        <end position="200"/>
    </location>
</feature>
<evidence type="ECO:0000256" key="5">
    <source>
        <dbReference type="SAM" id="MobiDB-lite"/>
    </source>
</evidence>
<accession>A0ABQ8FJS1</accession>
<keyword evidence="2" id="KW-0333">Golgi apparatus</keyword>
<dbReference type="Pfam" id="PF10375">
    <property type="entry name" value="GRAB"/>
    <property type="match status" value="1"/>
</dbReference>
<dbReference type="EMBL" id="JAFCIX010000116">
    <property type="protein sequence ID" value="KAH6598042.1"/>
    <property type="molecule type" value="Genomic_DNA"/>
</dbReference>
<dbReference type="InterPro" id="IPR004274">
    <property type="entry name" value="FCP1_dom"/>
</dbReference>
<evidence type="ECO:0008006" key="10">
    <source>
        <dbReference type="Google" id="ProtNLM"/>
    </source>
</evidence>
<feature type="compositionally biased region" description="Low complexity" evidence="5">
    <location>
        <begin position="1684"/>
        <end position="1712"/>
    </location>
</feature>
<reference evidence="8 9" key="1">
    <citation type="submission" date="2021-02" db="EMBL/GenBank/DDBJ databases">
        <title>Variation within the Batrachochytrium salamandrivorans European outbreak.</title>
        <authorList>
            <person name="Kelly M."/>
            <person name="Pasmans F."/>
            <person name="Shea T.P."/>
            <person name="Munoz J.F."/>
            <person name="Carranza S."/>
            <person name="Cuomo C.A."/>
            <person name="Martel A."/>
        </authorList>
    </citation>
    <scope>NUCLEOTIDE SEQUENCE [LARGE SCALE GENOMIC DNA]</scope>
    <source>
        <strain evidence="8 9">AMFP18/2</strain>
    </source>
</reference>
<feature type="compositionally biased region" description="Low complexity" evidence="5">
    <location>
        <begin position="182"/>
        <end position="195"/>
    </location>
</feature>
<dbReference type="PROSITE" id="PS50969">
    <property type="entry name" value="FCP1"/>
    <property type="match status" value="1"/>
</dbReference>
<feature type="region of interest" description="Disordered" evidence="5">
    <location>
        <begin position="34"/>
        <end position="81"/>
    </location>
</feature>
<dbReference type="SMART" id="SM00577">
    <property type="entry name" value="CPDc"/>
    <property type="match status" value="1"/>
</dbReference>
<evidence type="ECO:0000259" key="7">
    <source>
        <dbReference type="PROSITE" id="PS50969"/>
    </source>
</evidence>
<dbReference type="Pfam" id="PF03031">
    <property type="entry name" value="NIF"/>
    <property type="match status" value="1"/>
</dbReference>
<feature type="domain" description="GRIP" evidence="6">
    <location>
        <begin position="1553"/>
        <end position="1604"/>
    </location>
</feature>
<dbReference type="PANTHER" id="PTHR18921:SF2">
    <property type="entry name" value="THYROID RECEPTOR-INTERACTING PROTEIN 11"/>
    <property type="match status" value="1"/>
</dbReference>
<feature type="coiled-coil region" evidence="4">
    <location>
        <begin position="1008"/>
        <end position="1042"/>
    </location>
</feature>
<feature type="region of interest" description="Disordered" evidence="5">
    <location>
        <begin position="1668"/>
        <end position="1717"/>
    </location>
</feature>
<feature type="compositionally biased region" description="Polar residues" evidence="5">
    <location>
        <begin position="559"/>
        <end position="588"/>
    </location>
</feature>
<feature type="compositionally biased region" description="Low complexity" evidence="5">
    <location>
        <begin position="61"/>
        <end position="73"/>
    </location>
</feature>
<dbReference type="Gene3D" id="3.40.50.1000">
    <property type="entry name" value="HAD superfamily/HAD-like"/>
    <property type="match status" value="1"/>
</dbReference>
<evidence type="ECO:0000313" key="8">
    <source>
        <dbReference type="EMBL" id="KAH6598042.1"/>
    </source>
</evidence>
<feature type="coiled-coil region" evidence="4">
    <location>
        <begin position="1345"/>
        <end position="1418"/>
    </location>
</feature>
<feature type="coiled-coil region" evidence="4">
    <location>
        <begin position="282"/>
        <end position="316"/>
    </location>
</feature>
<keyword evidence="9" id="KW-1185">Reference proteome</keyword>
<feature type="region of interest" description="Disordered" evidence="5">
    <location>
        <begin position="557"/>
        <end position="588"/>
    </location>
</feature>
<proteinExistence type="predicted"/>
<feature type="coiled-coil region" evidence="4">
    <location>
        <begin position="1229"/>
        <end position="1277"/>
    </location>
</feature>
<dbReference type="SUPFAM" id="SSF56784">
    <property type="entry name" value="HAD-like"/>
    <property type="match status" value="1"/>
</dbReference>
<evidence type="ECO:0000256" key="3">
    <source>
        <dbReference type="ARBA" id="ARBA00023054"/>
    </source>
</evidence>
<feature type="compositionally biased region" description="Polar residues" evidence="5">
    <location>
        <begin position="125"/>
        <end position="169"/>
    </location>
</feature>
<evidence type="ECO:0000313" key="9">
    <source>
        <dbReference type="Proteomes" id="UP001648503"/>
    </source>
</evidence>
<dbReference type="PROSITE" id="PS50913">
    <property type="entry name" value="GRIP"/>
    <property type="match status" value="1"/>
</dbReference>
<feature type="region of interest" description="Disordered" evidence="5">
    <location>
        <begin position="455"/>
        <end position="475"/>
    </location>
</feature>